<keyword evidence="3" id="KW-1133">Transmembrane helix</keyword>
<accession>E4KRE4</accession>
<evidence type="ECO:0000256" key="2">
    <source>
        <dbReference type="SAM" id="MobiDB-lite"/>
    </source>
</evidence>
<dbReference type="AlphaFoldDB" id="E4KRE4"/>
<evidence type="ECO:0000259" key="4">
    <source>
        <dbReference type="Pfam" id="PF13354"/>
    </source>
</evidence>
<dbReference type="Gene3D" id="2.30.30.170">
    <property type="match status" value="1"/>
</dbReference>
<name>E4KRE4_9LACT</name>
<feature type="region of interest" description="Disordered" evidence="2">
    <location>
        <begin position="568"/>
        <end position="600"/>
    </location>
</feature>
<keyword evidence="7" id="KW-1185">Reference proteome</keyword>
<dbReference type="PANTHER" id="PTHR35333:SF3">
    <property type="entry name" value="BETA-LACTAMASE-TYPE TRANSPEPTIDASE FOLD CONTAINING PROTEIN"/>
    <property type="match status" value="1"/>
</dbReference>
<dbReference type="InterPro" id="IPR025987">
    <property type="entry name" value="GW_dom"/>
</dbReference>
<dbReference type="EMBL" id="AENN01000018">
    <property type="protein sequence ID" value="EFR30486.1"/>
    <property type="molecule type" value="Genomic_DNA"/>
</dbReference>
<dbReference type="RefSeq" id="WP_006419009.1">
    <property type="nucleotide sequence ID" value="NZ_AENN01000018.1"/>
</dbReference>
<dbReference type="Proteomes" id="UP000005990">
    <property type="component" value="Unassembled WGS sequence"/>
</dbReference>
<dbReference type="eggNOG" id="COG2367">
    <property type="taxonomic scope" value="Bacteria"/>
</dbReference>
<evidence type="ECO:0000313" key="7">
    <source>
        <dbReference type="Proteomes" id="UP000005990"/>
    </source>
</evidence>
<dbReference type="InterPro" id="IPR045155">
    <property type="entry name" value="Beta-lactam_cat"/>
</dbReference>
<feature type="domain" description="GW" evidence="5">
    <location>
        <begin position="226"/>
        <end position="284"/>
    </location>
</feature>
<dbReference type="GO" id="GO:0046677">
    <property type="term" value="P:response to antibiotic"/>
    <property type="evidence" value="ECO:0007669"/>
    <property type="project" value="InterPro"/>
</dbReference>
<keyword evidence="3" id="KW-0472">Membrane</keyword>
<dbReference type="Pfam" id="PF13354">
    <property type="entry name" value="Beta-lactamase2"/>
    <property type="match status" value="1"/>
</dbReference>
<dbReference type="GO" id="GO:0008800">
    <property type="term" value="F:beta-lactamase activity"/>
    <property type="evidence" value="ECO:0007669"/>
    <property type="project" value="InterPro"/>
</dbReference>
<feature type="domain" description="Beta-lactamase class A catalytic" evidence="4">
    <location>
        <begin position="323"/>
        <end position="530"/>
    </location>
</feature>
<evidence type="ECO:0000256" key="1">
    <source>
        <dbReference type="ARBA" id="ARBA00022729"/>
    </source>
</evidence>
<organism evidence="6 7">
    <name type="scientific">Eremococcus coleocola ACS-139-V-Col8</name>
    <dbReference type="NCBI Taxonomy" id="908337"/>
    <lineage>
        <taxon>Bacteria</taxon>
        <taxon>Bacillati</taxon>
        <taxon>Bacillota</taxon>
        <taxon>Bacilli</taxon>
        <taxon>Lactobacillales</taxon>
        <taxon>Aerococcaceae</taxon>
        <taxon>Eremococcus</taxon>
    </lineage>
</organism>
<dbReference type="InterPro" id="IPR038200">
    <property type="entry name" value="GW_dom_sf"/>
</dbReference>
<reference evidence="6 7" key="1">
    <citation type="submission" date="2010-10" db="EMBL/GenBank/DDBJ databases">
        <authorList>
            <person name="Durkin A.S."/>
            <person name="Madupu R."/>
            <person name="Torralba M."/>
            <person name="Gillis M."/>
            <person name="Methe B."/>
            <person name="Sutton G."/>
            <person name="Nelson K.E."/>
        </authorList>
    </citation>
    <scope>NUCLEOTIDE SEQUENCE [LARGE SCALE GENOMIC DNA]</scope>
    <source>
        <strain evidence="6 7">ACS-139-V-Col8</strain>
    </source>
</reference>
<evidence type="ECO:0000259" key="5">
    <source>
        <dbReference type="Pfam" id="PF13457"/>
    </source>
</evidence>
<protein>
    <submittedName>
        <fullName evidence="6">Uncharacterized protein</fullName>
    </submittedName>
</protein>
<dbReference type="Gene3D" id="3.40.710.10">
    <property type="entry name" value="DD-peptidase/beta-lactamase superfamily"/>
    <property type="match status" value="1"/>
</dbReference>
<feature type="transmembrane region" description="Helical" evidence="3">
    <location>
        <begin position="12"/>
        <end position="31"/>
    </location>
</feature>
<dbReference type="InterPro" id="IPR000871">
    <property type="entry name" value="Beta-lactam_class-A"/>
</dbReference>
<dbReference type="PANTHER" id="PTHR35333">
    <property type="entry name" value="BETA-LACTAMASE"/>
    <property type="match status" value="1"/>
</dbReference>
<sequence length="600" mass="68016">MNKEWFKANAWRLGLAGGLLLLFIITLYFIGHSSLSGSKSPVKDPAPLGQINLMSNDGKLVASVREEKTNVGIANRSQEPLMDKVAAEDDSQTRKNLPDPLPWFYFSPQVALDSPKSLLNRERLVERMSLNDFAYYQVKDQMLLYQGGKPFTGFYNTDFDGWHYYKEGVQEAYRLSSVDSQRLMQERKIMADLTPLIRRNYFFVKAPGANAYLMDSKRVSDQILYKNTQQVILSAPPGAHNSYILATTENFYDIPMEVVEEVQTYRGTWLHVYIGYDELGWIAKDTTRTDYVPTYYSERELLDEIEYAVMDELQYVDARIGVSFINNETMSQISVQDQSFFPASTQKIYVLGELYHQYKKGILDPYESYVTLYDEDKVPGAGIIQSYPAGSTFAVDELVDLVGIYSDNTAANLLIDTVGGGDTINPHMQNLGLVGTSLYGKYYGGENTYFATTPSDAAKYFALLYNNRVNGEPWDEQLIEKFYLNSHTFLRTLIGGDTRSWNKSGLGSTEQNDVATFVTPYGSYSLAIYTAEPANRDYVAQQIGEISLRVHDIFNELRSQLWITVEDESNSEYVGEEPSAEEVTDSLEDNEATIFDEETE</sequence>
<keyword evidence="1" id="KW-0732">Signal</keyword>
<dbReference type="Pfam" id="PF13457">
    <property type="entry name" value="GW"/>
    <property type="match status" value="1"/>
</dbReference>
<dbReference type="GO" id="GO:0030655">
    <property type="term" value="P:beta-lactam antibiotic catabolic process"/>
    <property type="evidence" value="ECO:0007669"/>
    <property type="project" value="InterPro"/>
</dbReference>
<dbReference type="STRING" id="908337.HMPREF9257_0444"/>
<comment type="caution">
    <text evidence="6">The sequence shown here is derived from an EMBL/GenBank/DDBJ whole genome shotgun (WGS) entry which is preliminary data.</text>
</comment>
<gene>
    <name evidence="6" type="ORF">HMPREF9257_0444</name>
</gene>
<proteinExistence type="predicted"/>
<evidence type="ECO:0000313" key="6">
    <source>
        <dbReference type="EMBL" id="EFR30486.1"/>
    </source>
</evidence>
<dbReference type="InterPro" id="IPR012338">
    <property type="entry name" value="Beta-lactam/transpept-like"/>
</dbReference>
<keyword evidence="3" id="KW-0812">Transmembrane</keyword>
<dbReference type="SUPFAM" id="SSF56601">
    <property type="entry name" value="beta-lactamase/transpeptidase-like"/>
    <property type="match status" value="1"/>
</dbReference>
<evidence type="ECO:0000256" key="3">
    <source>
        <dbReference type="SAM" id="Phobius"/>
    </source>
</evidence>
<dbReference type="OrthoDB" id="9775096at2"/>
<dbReference type="SUPFAM" id="SSF82057">
    <property type="entry name" value="Prokaryotic SH3-related domain"/>
    <property type="match status" value="1"/>
</dbReference>